<organism evidence="1 2">
    <name type="scientific">Paramuricea clavata</name>
    <name type="common">Red gorgonian</name>
    <name type="synonym">Violescent sea-whip</name>
    <dbReference type="NCBI Taxonomy" id="317549"/>
    <lineage>
        <taxon>Eukaryota</taxon>
        <taxon>Metazoa</taxon>
        <taxon>Cnidaria</taxon>
        <taxon>Anthozoa</taxon>
        <taxon>Octocorallia</taxon>
        <taxon>Malacalcyonacea</taxon>
        <taxon>Plexauridae</taxon>
        <taxon>Paramuricea</taxon>
    </lineage>
</organism>
<sequence length="295" mass="34175">MAMIENDDDVKVIEVQMPFDIVSEDEPLIRIPQINNDYRFYEFFMSFGRDQAVQMAGGRVWPIIYFNDAVSKMPSFYVYITDVGRTKKGQRIINIGVAHWLLGIYAELEINIRVYPESFNGDLSTALYLLYITFTSYGFKLDYVQHEGLTQAQAATFVRETVDTVLNYIQEYKHEDYSCKVLAEDLRTSTGIAASVRLVQILMYHYRLVKIVRDWMLSKCECSELDQICYCNIFTKEELKKFGKVYFKDAKLFVSDEVFFTTLGPLRLGVVPVSEKKKDSSSQSNKTRGINNLRL</sequence>
<dbReference type="AlphaFoldDB" id="A0A6S7GTK0"/>
<evidence type="ECO:0000313" key="2">
    <source>
        <dbReference type="Proteomes" id="UP001152795"/>
    </source>
</evidence>
<evidence type="ECO:0000313" key="1">
    <source>
        <dbReference type="EMBL" id="CAB3995358.1"/>
    </source>
</evidence>
<keyword evidence="2" id="KW-1185">Reference proteome</keyword>
<comment type="caution">
    <text evidence="1">The sequence shown here is derived from an EMBL/GenBank/DDBJ whole genome shotgun (WGS) entry which is preliminary data.</text>
</comment>
<protein>
    <submittedName>
        <fullName evidence="1">Uncharacterized protein</fullName>
    </submittedName>
</protein>
<dbReference type="EMBL" id="CACRXK020002647">
    <property type="protein sequence ID" value="CAB3995358.1"/>
    <property type="molecule type" value="Genomic_DNA"/>
</dbReference>
<proteinExistence type="predicted"/>
<reference evidence="1" key="1">
    <citation type="submission" date="2020-04" db="EMBL/GenBank/DDBJ databases">
        <authorList>
            <person name="Alioto T."/>
            <person name="Alioto T."/>
            <person name="Gomez Garrido J."/>
        </authorList>
    </citation>
    <scope>NUCLEOTIDE SEQUENCE</scope>
    <source>
        <strain evidence="1">A484AB</strain>
    </source>
</reference>
<accession>A0A6S7GTK0</accession>
<dbReference type="Proteomes" id="UP001152795">
    <property type="component" value="Unassembled WGS sequence"/>
</dbReference>
<gene>
    <name evidence="1" type="ORF">PACLA_8A030574</name>
</gene>
<name>A0A6S7GTK0_PARCT</name>